<proteinExistence type="predicted"/>
<feature type="region of interest" description="Disordered" evidence="1">
    <location>
        <begin position="905"/>
        <end position="931"/>
    </location>
</feature>
<comment type="caution">
    <text evidence="2">The sequence shown here is derived from an EMBL/GenBank/DDBJ whole genome shotgun (WGS) entry which is preliminary data.</text>
</comment>
<keyword evidence="3" id="KW-1185">Reference proteome</keyword>
<sequence>MLKSFHSGWRKHAASAGICVNSKRCSASCFVGFFLQPHVVLHTCTDQHSVKDCRFPGLARPLCSGMRLTWGYPCALKSSRDWVPQTSGSGSGGSQEGESGREEEGWAGFGSSVPCEPQGRGVDFAEREEATVLPDSSIPSQGLSISGLENWRAGGECWKEHCRAEHQLSDGNEIDSLSHCSFFRRSGGVSLAVRMGASARAEAESSQGQRQKPGPPPATERESSRARTRGGSSLRGVGRGGGGITDSATPRKARAGGRVALLPCGGRTADLTRAPSSGCPPGWGEVGQWLTLDLPAFQRAGQSGITASGYEGCGHVDETRSGCSLQLVMRRHLESGAETWCRNTSQGVPAAAPWDPLFGSQLGLRKRLSAPGCLWSAGVGTLLGHFGSLMQIAPCILPSVVAQMPGLIQGMGRAPWSWKAVSTALGLPVYLADSALCSGIGGAEITVSGSSASLRHFDAFPGTERMMGCKLFMPRAGCAGLCLLHACRGGGVSDLDLPGSALSASSCLGRGALGCERETTAGSGRSHVSLTPRKLTSTVKGPERWPRVISVICAMGSRENAIIPLLLQLIPNDSRKPSVSDRGTCRNWKDSLVLHPVAALPRILFRPRGACRLRGGGPCCSKSLPDLGDKAAGGAFSISSFPRESSKPCIPAVLKLQRDSMQSQTKLPKPCSSDPGGGARASALNEVQVILSGASVPAFAEMRRPQVGLLTRGSTFSPLEKLQPHVVVMPGRPGSGPAFVSAAGPGGPGRCWTLQLLSGPFSSGPPRAGHGGAEGTRNAPGLLPAVCLVPGAVLAGPWVKLGLWFCGLGWPSSFSVPVSCWKESGSSGLRADERAGAAVVLAVSSTLADVGHTAVRTWGSHLSPRSEGILRRAVGSSPPPSFQCGHQEGDNVHCLFPPLPEATAPVAGSASRDPGLTIDSKGASGLAPGGPVNVRGNRVKCNAGERRIGLRSRVGQGPLVIWELGASLKGDRQGAGLWPGPACSLRCAAGGATLPPRGSPLARATCVTAHAPLGPFQQGQLAQELATSPPCLQLSLGGRGSSPGHAHAAPTILESCRAWVQRPRFTKPRGLCAQEALDSCPAAPCLVQDGAASVSSWCCLSLLLFLPRLGLLPLESLSVQGWWVPPALVNAGVWEGWLGMRGGLSPSWSPWGVPENWGSSPGTSCGTEGVGGCHKDPSPAGQWSGLDLRLRDRVRADAVQGAGGGEWCQEMTVATWAEGPPSSSTGSVSSCMAPSVQLSNEPDATNFKHWDTKSSSAGQVGQRSLLFPPASLLMPPDWFPWTNPTGGESCWSRPTSGVPSSLCMTGLVLAKPRKGRGRLLGETVLGAGNPRPGLSQGEEGQPGEAAGSEEAELMGVHIGTTASPNYSCDWSPELTPGGIKEPGPRTPTERSHFQQMEAPGWGGEEALGGSGAGATEERGAEGTDVHTGKDGGLAGPTEPPRFLKYTRWSGPAAAAPSLDVPCRAPQAGRGMGGGQGLALTGKGSPAFWGRATRPEGCTQWAGAVVLSQGGEAPGERLASPAGGQIPRQQNLQRTVGASLQALEATWPSVPFTAGSEQRAWLGPQTGGLGYRCFCDKGAGNTAPVTHWGLLGGHTPTHPTPTPGVCSHRAGNMGSWWSIHGQVRQLEWRLGMARTPQSFLARFPVHLHSGRLFFLTFPPFLLQVLGCELYLLLGGGTSSEGDMGQHVPLAPSKCTLAPKKLLPGSPESPFLTQRRRETVNVSGNVLGTGGQSWGSEALTVGPSPCSAPAESDLGNCHNCTVDATVHFLQGGDGGYSDALFIRHFDQAFVSIATSSTIADILRRLRWRLRPGGQESCCSSPGPRQKGPTTSIPWMQRRCLLLKPALLFQAPLDLQYLGRTPHLYSRQAARGGLLEAELGEGPASPLPVRGSGADFVLGGVGSACREPASRLGVGMRAVGGLGHACPIQKPGDVERPGPPSRVAKEKQPGPCGDGGAGLHPPRHPQPEPTLWPGRGRLLTARDFSLLICERWRRTSQRLPPLPAWAKPPTLGLREDCSGKRAHEMAASPGRPAGKGLPLPAQRFGFSLATLVGGGGGGEATLSP</sequence>
<feature type="region of interest" description="Disordered" evidence="1">
    <location>
        <begin position="1325"/>
        <end position="1348"/>
    </location>
</feature>
<feature type="compositionally biased region" description="Low complexity" evidence="1">
    <location>
        <begin position="1335"/>
        <end position="1346"/>
    </location>
</feature>
<gene>
    <name evidence="2" type="ORF">Cadr_000020204</name>
</gene>
<evidence type="ECO:0000313" key="2">
    <source>
        <dbReference type="EMBL" id="KAB1264637.1"/>
    </source>
</evidence>
<evidence type="ECO:0000256" key="1">
    <source>
        <dbReference type="SAM" id="MobiDB-lite"/>
    </source>
</evidence>
<evidence type="ECO:0000313" key="3">
    <source>
        <dbReference type="Proteomes" id="UP000299084"/>
    </source>
</evidence>
<accession>A0A5N4D0R9</accession>
<feature type="region of interest" description="Disordered" evidence="1">
    <location>
        <begin position="1924"/>
        <end position="1972"/>
    </location>
</feature>
<dbReference type="EMBL" id="JWIN03000017">
    <property type="protein sequence ID" value="KAB1264637.1"/>
    <property type="molecule type" value="Genomic_DNA"/>
</dbReference>
<feature type="region of interest" description="Disordered" evidence="1">
    <location>
        <begin position="83"/>
        <end position="115"/>
    </location>
</feature>
<protein>
    <submittedName>
        <fullName evidence="2">Uncharacterized protein</fullName>
    </submittedName>
</protein>
<feature type="region of interest" description="Disordered" evidence="1">
    <location>
        <begin position="1402"/>
        <end position="1436"/>
    </location>
</feature>
<feature type="compositionally biased region" description="Basic and acidic residues" evidence="1">
    <location>
        <begin position="1415"/>
        <end position="1429"/>
    </location>
</feature>
<reference evidence="2 3" key="1">
    <citation type="journal article" date="2019" name="Mol. Ecol. Resour.">
        <title>Improving Illumina assemblies with Hi-C and long reads: an example with the North African dromedary.</title>
        <authorList>
            <person name="Elbers J.P."/>
            <person name="Rogers M.F."/>
            <person name="Perelman P.L."/>
            <person name="Proskuryakova A.A."/>
            <person name="Serdyukova N.A."/>
            <person name="Johnson W.E."/>
            <person name="Horin P."/>
            <person name="Corander J."/>
            <person name="Murphy D."/>
            <person name="Burger P.A."/>
        </authorList>
    </citation>
    <scope>NUCLEOTIDE SEQUENCE [LARGE SCALE GENOMIC DNA]</scope>
    <source>
        <strain evidence="2">Drom800</strain>
        <tissue evidence="2">Blood</tissue>
    </source>
</reference>
<feature type="compositionally biased region" description="Gly residues" evidence="1">
    <location>
        <begin position="1402"/>
        <end position="1412"/>
    </location>
</feature>
<feature type="region of interest" description="Disordered" evidence="1">
    <location>
        <begin position="198"/>
        <end position="258"/>
    </location>
</feature>
<name>A0A5N4D0R9_CAMDR</name>
<dbReference type="Proteomes" id="UP000299084">
    <property type="component" value="Unassembled WGS sequence"/>
</dbReference>
<organism evidence="2 3">
    <name type="scientific">Camelus dromedarius</name>
    <name type="common">Dromedary</name>
    <name type="synonym">Arabian camel</name>
    <dbReference type="NCBI Taxonomy" id="9838"/>
    <lineage>
        <taxon>Eukaryota</taxon>
        <taxon>Metazoa</taxon>
        <taxon>Chordata</taxon>
        <taxon>Craniata</taxon>
        <taxon>Vertebrata</taxon>
        <taxon>Euteleostomi</taxon>
        <taxon>Mammalia</taxon>
        <taxon>Eutheria</taxon>
        <taxon>Laurasiatheria</taxon>
        <taxon>Artiodactyla</taxon>
        <taxon>Tylopoda</taxon>
        <taxon>Camelidae</taxon>
        <taxon>Camelus</taxon>
    </lineage>
</organism>